<evidence type="ECO:0000313" key="2">
    <source>
        <dbReference type="EMBL" id="MDG3016186.1"/>
    </source>
</evidence>
<feature type="domain" description="Methyltransferase" evidence="1">
    <location>
        <begin position="43"/>
        <end position="138"/>
    </location>
</feature>
<dbReference type="PANTHER" id="PTHR43591:SF24">
    <property type="entry name" value="2-METHOXY-6-POLYPRENYL-1,4-BENZOQUINOL METHYLASE, MITOCHONDRIAL"/>
    <property type="match status" value="1"/>
</dbReference>
<keyword evidence="2" id="KW-0489">Methyltransferase</keyword>
<organism evidence="2 3">
    <name type="scientific">Speluncibacter jeojiensis</name>
    <dbReference type="NCBI Taxonomy" id="2710754"/>
    <lineage>
        <taxon>Bacteria</taxon>
        <taxon>Bacillati</taxon>
        <taxon>Actinomycetota</taxon>
        <taxon>Actinomycetes</taxon>
        <taxon>Mycobacteriales</taxon>
        <taxon>Speluncibacteraceae</taxon>
        <taxon>Speluncibacter</taxon>
    </lineage>
</organism>
<proteinExistence type="predicted"/>
<dbReference type="GO" id="GO:0008168">
    <property type="term" value="F:methyltransferase activity"/>
    <property type="evidence" value="ECO:0007669"/>
    <property type="project" value="UniProtKB-KW"/>
</dbReference>
<evidence type="ECO:0000259" key="1">
    <source>
        <dbReference type="Pfam" id="PF13649"/>
    </source>
</evidence>
<keyword evidence="3" id="KW-1185">Reference proteome</keyword>
<sequence length="271" mass="28426">MELDWDGAQGRFWVDQQEHQDAVLAGFVPLLLEAGGVGEGDAVLDVGCGCGATSRAAAHAVGDGHVLGVDISGPMLTHARSLAAAEGLRNIEFVDADAQTHAFAPGSVDVAISRFGVMFFADPPAAFANIAAALRPGGRLAFLCWQPAKLNPHISLPMRAVVTAFPDAMPKGAPQPPFSMADPDEVTALLTGAGFGDIKCTPVEGLLRVGADADEVLARFLTQPMAKALLSHRDLAQVDAVVEEIRAQLNRHQRDDGVHLGSAAWSVTARR</sequence>
<gene>
    <name evidence="2" type="ORF">NVS88_16650</name>
</gene>
<dbReference type="Gene3D" id="3.40.50.150">
    <property type="entry name" value="Vaccinia Virus protein VP39"/>
    <property type="match status" value="1"/>
</dbReference>
<dbReference type="Pfam" id="PF13649">
    <property type="entry name" value="Methyltransf_25"/>
    <property type="match status" value="1"/>
</dbReference>
<accession>A0A9X4M8Q4</accession>
<dbReference type="AlphaFoldDB" id="A0A9X4M8Q4"/>
<dbReference type="InterPro" id="IPR029063">
    <property type="entry name" value="SAM-dependent_MTases_sf"/>
</dbReference>
<dbReference type="PANTHER" id="PTHR43591">
    <property type="entry name" value="METHYLTRANSFERASE"/>
    <property type="match status" value="1"/>
</dbReference>
<dbReference type="CDD" id="cd02440">
    <property type="entry name" value="AdoMet_MTases"/>
    <property type="match status" value="1"/>
</dbReference>
<dbReference type="RefSeq" id="WP_332520404.1">
    <property type="nucleotide sequence ID" value="NZ_JANRHA010000011.1"/>
</dbReference>
<keyword evidence="2" id="KW-0808">Transferase</keyword>
<dbReference type="Proteomes" id="UP001152755">
    <property type="component" value="Unassembled WGS sequence"/>
</dbReference>
<evidence type="ECO:0000313" key="3">
    <source>
        <dbReference type="Proteomes" id="UP001152755"/>
    </source>
</evidence>
<name>A0A9X4M8Q4_9ACTN</name>
<dbReference type="EMBL" id="JANRHA010000011">
    <property type="protein sequence ID" value="MDG3016186.1"/>
    <property type="molecule type" value="Genomic_DNA"/>
</dbReference>
<dbReference type="GO" id="GO:0032259">
    <property type="term" value="P:methylation"/>
    <property type="evidence" value="ECO:0007669"/>
    <property type="project" value="UniProtKB-KW"/>
</dbReference>
<reference evidence="2" key="1">
    <citation type="submission" date="2022-08" db="EMBL/GenBank/DDBJ databases">
        <title>Genome analysis of Corynebacteriales strain.</title>
        <authorList>
            <person name="Lee S.D."/>
        </authorList>
    </citation>
    <scope>NUCLEOTIDE SEQUENCE</scope>
    <source>
        <strain evidence="2">D3-21</strain>
    </source>
</reference>
<dbReference type="InterPro" id="IPR041698">
    <property type="entry name" value="Methyltransf_25"/>
</dbReference>
<protein>
    <submittedName>
        <fullName evidence="2">Class I SAM-dependent methyltransferase</fullName>
    </submittedName>
</protein>
<dbReference type="SUPFAM" id="SSF53335">
    <property type="entry name" value="S-adenosyl-L-methionine-dependent methyltransferases"/>
    <property type="match status" value="1"/>
</dbReference>
<comment type="caution">
    <text evidence="2">The sequence shown here is derived from an EMBL/GenBank/DDBJ whole genome shotgun (WGS) entry which is preliminary data.</text>
</comment>